<dbReference type="InterPro" id="IPR005122">
    <property type="entry name" value="Uracil-DNA_glycosylase-like"/>
</dbReference>
<keyword evidence="2" id="KW-0326">Glycosidase</keyword>
<protein>
    <submittedName>
        <fullName evidence="2">DNA-deoxyinosine glycosylase</fullName>
        <ecNumber evidence="2">3.2.2.15</ecNumber>
    </submittedName>
</protein>
<proteinExistence type="predicted"/>
<gene>
    <name evidence="2" type="ORF">ACFOOG_02385</name>
</gene>
<dbReference type="SUPFAM" id="SSF52141">
    <property type="entry name" value="Uracil-DNA glycosylase-like"/>
    <property type="match status" value="1"/>
</dbReference>
<feature type="domain" description="Uracil-DNA glycosylase-like" evidence="1">
    <location>
        <begin position="9"/>
        <end position="164"/>
    </location>
</feature>
<accession>A0ABV7ZSX3</accession>
<sequence length="176" mass="18912">MVLIVASFPSIEPDEANILILGSMPGVASLDAQQYYAHPRNAFWPIMGSLFNFDSNAPYAQKVAALQAANVAVWDVLASCYRPGSLDAAIDPASTVPNDFSALFARHPALHRVFCNGATAEQLFRRHVLPGIDRQLSLSRLPSTSPAHAALSLDAKTTLWRSAILGDNASNADHLC</sequence>
<dbReference type="Gene3D" id="3.40.470.10">
    <property type="entry name" value="Uracil-DNA glycosylase-like domain"/>
    <property type="match status" value="1"/>
</dbReference>
<dbReference type="EC" id="3.2.2.15" evidence="2"/>
<evidence type="ECO:0000313" key="3">
    <source>
        <dbReference type="Proteomes" id="UP001595617"/>
    </source>
</evidence>
<dbReference type="Pfam" id="PF03167">
    <property type="entry name" value="UDG"/>
    <property type="match status" value="1"/>
</dbReference>
<comment type="caution">
    <text evidence="2">The sequence shown here is derived from an EMBL/GenBank/DDBJ whole genome shotgun (WGS) entry which is preliminary data.</text>
</comment>
<dbReference type="SMART" id="SM00987">
    <property type="entry name" value="UreE_C"/>
    <property type="match status" value="1"/>
</dbReference>
<evidence type="ECO:0000259" key="1">
    <source>
        <dbReference type="SMART" id="SM00986"/>
    </source>
</evidence>
<dbReference type="GO" id="GO:0033958">
    <property type="term" value="F:DNA-deoxyinosine glycosylase activity"/>
    <property type="evidence" value="ECO:0007669"/>
    <property type="project" value="UniProtKB-EC"/>
</dbReference>
<dbReference type="InterPro" id="IPR036895">
    <property type="entry name" value="Uracil-DNA_glycosylase-like_sf"/>
</dbReference>
<dbReference type="InterPro" id="IPR026353">
    <property type="entry name" value="Hypoxan-DNA_Glyclase"/>
</dbReference>
<dbReference type="SMART" id="SM00986">
    <property type="entry name" value="UDG"/>
    <property type="match status" value="1"/>
</dbReference>
<evidence type="ECO:0000313" key="2">
    <source>
        <dbReference type="EMBL" id="MFC3851669.1"/>
    </source>
</evidence>
<reference evidence="3" key="1">
    <citation type="journal article" date="2019" name="Int. J. Syst. Evol. Microbiol.">
        <title>The Global Catalogue of Microorganisms (GCM) 10K type strain sequencing project: providing services to taxonomists for standard genome sequencing and annotation.</title>
        <authorList>
            <consortium name="The Broad Institute Genomics Platform"/>
            <consortium name="The Broad Institute Genome Sequencing Center for Infectious Disease"/>
            <person name="Wu L."/>
            <person name="Ma J."/>
        </authorList>
    </citation>
    <scope>NUCLEOTIDE SEQUENCE [LARGE SCALE GENOMIC DNA]</scope>
    <source>
        <strain evidence="3">IBRC 10765</strain>
    </source>
</reference>
<dbReference type="Proteomes" id="UP001595617">
    <property type="component" value="Unassembled WGS sequence"/>
</dbReference>
<dbReference type="EMBL" id="JBHRYR010000002">
    <property type="protein sequence ID" value="MFC3851669.1"/>
    <property type="molecule type" value="Genomic_DNA"/>
</dbReference>
<name>A0ABV7ZSX3_9GAMM</name>
<keyword evidence="2" id="KW-0378">Hydrolase</keyword>
<organism evidence="2 3">
    <name type="scientific">Saccharospirillum mangrovi</name>
    <dbReference type="NCBI Taxonomy" id="2161747"/>
    <lineage>
        <taxon>Bacteria</taxon>
        <taxon>Pseudomonadati</taxon>
        <taxon>Pseudomonadota</taxon>
        <taxon>Gammaproteobacteria</taxon>
        <taxon>Oceanospirillales</taxon>
        <taxon>Saccharospirillaceae</taxon>
        <taxon>Saccharospirillum</taxon>
    </lineage>
</organism>
<keyword evidence="3" id="KW-1185">Reference proteome</keyword>
<dbReference type="CDD" id="cd10032">
    <property type="entry name" value="UDG-F6_HDG"/>
    <property type="match status" value="1"/>
</dbReference>
<dbReference type="RefSeq" id="WP_380692936.1">
    <property type="nucleotide sequence ID" value="NZ_JBHRYR010000002.1"/>
</dbReference>
<dbReference type="NCBIfam" id="TIGR04274">
    <property type="entry name" value="hypoxanDNAglyco"/>
    <property type="match status" value="1"/>
</dbReference>